<proteinExistence type="predicted"/>
<dbReference type="EMBL" id="SUNE01000020">
    <property type="protein sequence ID" value="MDG5901918.1"/>
    <property type="molecule type" value="Genomic_DNA"/>
</dbReference>
<dbReference type="InterPro" id="IPR005302">
    <property type="entry name" value="MoCF_Sase_C"/>
</dbReference>
<dbReference type="PANTHER" id="PTHR36930">
    <property type="entry name" value="METAL-SULFUR CLUSTER BIOSYNTHESIS PROTEINS YUAD-RELATED"/>
    <property type="match status" value="1"/>
</dbReference>
<evidence type="ECO:0000259" key="1">
    <source>
        <dbReference type="PROSITE" id="PS51340"/>
    </source>
</evidence>
<dbReference type="SUPFAM" id="SSF50800">
    <property type="entry name" value="PK beta-barrel domain-like"/>
    <property type="match status" value="1"/>
</dbReference>
<accession>A0A1E3UV24</accession>
<dbReference type="Gene3D" id="2.40.33.20">
    <property type="entry name" value="PK beta-barrel domain-like"/>
    <property type="match status" value="1"/>
</dbReference>
<gene>
    <name evidence="2" type="ORF">E2650_18885</name>
</gene>
<evidence type="ECO:0000313" key="2">
    <source>
        <dbReference type="EMBL" id="MDG5901918.1"/>
    </source>
</evidence>
<dbReference type="PANTHER" id="PTHR36930:SF1">
    <property type="entry name" value="MOSC DOMAIN-CONTAINING PROTEIN"/>
    <property type="match status" value="1"/>
</dbReference>
<dbReference type="AlphaFoldDB" id="A0A1E3UV24"/>
<reference evidence="2" key="1">
    <citation type="journal article" date="2019" name="Int J Environ Res Public Health">
        <title>Characterization of Chromosome-Mediated BlaOXA-894 in Shewanella xiamenensis Isolated from Pig Wastewater.</title>
        <authorList>
            <person name="Zou H."/>
            <person name="Zhou Z."/>
            <person name="Xia H."/>
            <person name="Zhao Q."/>
            <person name="Li X."/>
        </authorList>
    </citation>
    <scope>NUCLEOTIDE SEQUENCE</scope>
    <source>
        <strain evidence="2">2015oxa</strain>
    </source>
</reference>
<dbReference type="Pfam" id="PF03473">
    <property type="entry name" value="MOSC"/>
    <property type="match status" value="1"/>
</dbReference>
<feature type="domain" description="MOSC" evidence="1">
    <location>
        <begin position="1"/>
        <end position="145"/>
    </location>
</feature>
<dbReference type="GO" id="GO:0030170">
    <property type="term" value="F:pyridoxal phosphate binding"/>
    <property type="evidence" value="ECO:0007669"/>
    <property type="project" value="InterPro"/>
</dbReference>
<comment type="caution">
    <text evidence="2">The sequence shown here is derived from an EMBL/GenBank/DDBJ whole genome shotgun (WGS) entry which is preliminary data.</text>
</comment>
<name>A0A1E3UV24_9GAMM</name>
<organism evidence="2">
    <name type="scientific">Shewanella xiamenensis</name>
    <dbReference type="NCBI Taxonomy" id="332186"/>
    <lineage>
        <taxon>Bacteria</taxon>
        <taxon>Pseudomonadati</taxon>
        <taxon>Pseudomonadota</taxon>
        <taxon>Gammaproteobacteria</taxon>
        <taxon>Alteromonadales</taxon>
        <taxon>Shewanellaceae</taxon>
        <taxon>Shewanella</taxon>
    </lineage>
</organism>
<dbReference type="Proteomes" id="UP001152518">
    <property type="component" value="Unassembled WGS sequence"/>
</dbReference>
<dbReference type="InterPro" id="IPR052716">
    <property type="entry name" value="MOSC_domain"/>
</dbReference>
<dbReference type="InterPro" id="IPR011037">
    <property type="entry name" value="Pyrv_Knase-like_insert_dom_sf"/>
</dbReference>
<dbReference type="PROSITE" id="PS51340">
    <property type="entry name" value="MOSC"/>
    <property type="match status" value="1"/>
</dbReference>
<dbReference type="RefSeq" id="WP_047538196.1">
    <property type="nucleotide sequence ID" value="NZ_BLRF01000077.1"/>
</dbReference>
<dbReference type="GO" id="GO:0030151">
    <property type="term" value="F:molybdenum ion binding"/>
    <property type="evidence" value="ECO:0007669"/>
    <property type="project" value="InterPro"/>
</dbReference>
<reference evidence="2" key="2">
    <citation type="submission" date="2019-04" db="EMBL/GenBank/DDBJ databases">
        <authorList>
            <person name="Zou H."/>
        </authorList>
    </citation>
    <scope>NUCLEOTIDE SEQUENCE</scope>
    <source>
        <strain evidence="2">2015oxa</strain>
    </source>
</reference>
<protein>
    <submittedName>
        <fullName evidence="2">MOSC domain-containing protein</fullName>
    </submittedName>
</protein>
<dbReference type="GO" id="GO:0003824">
    <property type="term" value="F:catalytic activity"/>
    <property type="evidence" value="ECO:0007669"/>
    <property type="project" value="InterPro"/>
</dbReference>
<sequence length="145" mass="15773">MPKLVAIAYKTIKRGPMNEVLCANVTQHSGIEKDVFGRPGKRQVTVLSLQQWQIACQSIGANLPWTTRRANLLVDGLTFSPADVGKQLHIGDLCLEVTGETDPCKKMDQAHAGLESALTPDWRGGVTCRVINDAMIHIGDPVTLN</sequence>
<dbReference type="OrthoDB" id="1550913at2"/>